<evidence type="ECO:0000256" key="2">
    <source>
        <dbReference type="ARBA" id="ARBA00023002"/>
    </source>
</evidence>
<dbReference type="Proteomes" id="UP001293718">
    <property type="component" value="Unassembled WGS sequence"/>
</dbReference>
<dbReference type="Pfam" id="PF00724">
    <property type="entry name" value="Oxidored_FMN"/>
    <property type="match status" value="1"/>
</dbReference>
<sequence>LIDYLSVVGSGADTHNTLANCMPPMALPPEPFVHLAAGIKSVVKIPVMHAQSIRDAQQAERLLAAGMVDMVGMTRAQIADPHMVIKIRDGREDQIKQCVGA</sequence>
<evidence type="ECO:0000313" key="4">
    <source>
        <dbReference type="EMBL" id="MDZ5461841.1"/>
    </source>
</evidence>
<protein>
    <submittedName>
        <fullName evidence="4">N-methylproline demethylase</fullName>
    </submittedName>
</protein>
<reference evidence="4 5" key="1">
    <citation type="submission" date="2023-11" db="EMBL/GenBank/DDBJ databases">
        <title>Draft genome of Azohydromonas lata strain H1 (DSM1123), a polyhydroxyalkanoate producer.</title>
        <authorList>
            <person name="Traversa D."/>
            <person name="D'Addabbo P."/>
            <person name="Pazzani C."/>
            <person name="Manzari C."/>
            <person name="Chiara M."/>
            <person name="Scrascia M."/>
        </authorList>
    </citation>
    <scope>NUCLEOTIDE SEQUENCE [LARGE SCALE GENOMIC DNA]</scope>
    <source>
        <strain evidence="4 5">H1</strain>
    </source>
</reference>
<proteinExistence type="predicted"/>
<organism evidence="4 5">
    <name type="scientific">Azohydromonas lata</name>
    <dbReference type="NCBI Taxonomy" id="45677"/>
    <lineage>
        <taxon>Bacteria</taxon>
        <taxon>Pseudomonadati</taxon>
        <taxon>Pseudomonadota</taxon>
        <taxon>Betaproteobacteria</taxon>
        <taxon>Burkholderiales</taxon>
        <taxon>Sphaerotilaceae</taxon>
        <taxon>Azohydromonas</taxon>
    </lineage>
</organism>
<keyword evidence="1" id="KW-0285">Flavoprotein</keyword>
<keyword evidence="2" id="KW-0560">Oxidoreductase</keyword>
<gene>
    <name evidence="4" type="ORF">SM757_35255</name>
</gene>
<feature type="non-terminal residue" evidence="4">
    <location>
        <position position="101"/>
    </location>
</feature>
<dbReference type="InterPro" id="IPR051799">
    <property type="entry name" value="NADH_flavin_oxidoreductase"/>
</dbReference>
<keyword evidence="5" id="KW-1185">Reference proteome</keyword>
<dbReference type="InterPro" id="IPR013785">
    <property type="entry name" value="Aldolase_TIM"/>
</dbReference>
<comment type="caution">
    <text evidence="4">The sequence shown here is derived from an EMBL/GenBank/DDBJ whole genome shotgun (WGS) entry which is preliminary data.</text>
</comment>
<dbReference type="Gene3D" id="3.20.20.70">
    <property type="entry name" value="Aldolase class I"/>
    <property type="match status" value="1"/>
</dbReference>
<dbReference type="PANTHER" id="PTHR43656">
    <property type="entry name" value="BINDING OXIDOREDUCTASE, PUTATIVE (AFU_ORTHOLOGUE AFUA_2G08260)-RELATED"/>
    <property type="match status" value="1"/>
</dbReference>
<dbReference type="SUPFAM" id="SSF51395">
    <property type="entry name" value="FMN-linked oxidoreductases"/>
    <property type="match status" value="1"/>
</dbReference>
<dbReference type="EMBL" id="JAXOJX010000247">
    <property type="protein sequence ID" value="MDZ5461841.1"/>
    <property type="molecule type" value="Genomic_DNA"/>
</dbReference>
<dbReference type="PANTHER" id="PTHR43656:SF2">
    <property type="entry name" value="BINDING OXIDOREDUCTASE, PUTATIVE (AFU_ORTHOLOGUE AFUA_2G08260)-RELATED"/>
    <property type="match status" value="1"/>
</dbReference>
<feature type="non-terminal residue" evidence="4">
    <location>
        <position position="1"/>
    </location>
</feature>
<name>A0ABU5ISG9_9BURK</name>
<feature type="domain" description="NADH:flavin oxidoreductase/NADH oxidase N-terminal" evidence="3">
    <location>
        <begin position="38"/>
        <end position="94"/>
    </location>
</feature>
<accession>A0ABU5ISG9</accession>
<evidence type="ECO:0000256" key="1">
    <source>
        <dbReference type="ARBA" id="ARBA00022630"/>
    </source>
</evidence>
<evidence type="ECO:0000313" key="5">
    <source>
        <dbReference type="Proteomes" id="UP001293718"/>
    </source>
</evidence>
<dbReference type="InterPro" id="IPR001155">
    <property type="entry name" value="OxRdtase_FMN_N"/>
</dbReference>
<evidence type="ECO:0000259" key="3">
    <source>
        <dbReference type="Pfam" id="PF00724"/>
    </source>
</evidence>